<name>A0A6J5WHY8_PRUAR</name>
<protein>
    <submittedName>
        <fullName evidence="1">Uncharacterized protein</fullName>
    </submittedName>
</protein>
<organism evidence="1 2">
    <name type="scientific">Prunus armeniaca</name>
    <name type="common">Apricot</name>
    <name type="synonym">Armeniaca vulgaris</name>
    <dbReference type="NCBI Taxonomy" id="36596"/>
    <lineage>
        <taxon>Eukaryota</taxon>
        <taxon>Viridiplantae</taxon>
        <taxon>Streptophyta</taxon>
        <taxon>Embryophyta</taxon>
        <taxon>Tracheophyta</taxon>
        <taxon>Spermatophyta</taxon>
        <taxon>Magnoliopsida</taxon>
        <taxon>eudicotyledons</taxon>
        <taxon>Gunneridae</taxon>
        <taxon>Pentapetalae</taxon>
        <taxon>rosids</taxon>
        <taxon>fabids</taxon>
        <taxon>Rosales</taxon>
        <taxon>Rosaceae</taxon>
        <taxon>Amygdaloideae</taxon>
        <taxon>Amygdaleae</taxon>
        <taxon>Prunus</taxon>
    </lineage>
</organism>
<keyword evidence="2" id="KW-1185">Reference proteome</keyword>
<accession>A0A6J5WHY8</accession>
<dbReference type="Proteomes" id="UP000507245">
    <property type="component" value="Unassembled WGS sequence"/>
</dbReference>
<evidence type="ECO:0000313" key="1">
    <source>
        <dbReference type="EMBL" id="CAB4298984.1"/>
    </source>
</evidence>
<evidence type="ECO:0000313" key="2">
    <source>
        <dbReference type="Proteomes" id="UP000507245"/>
    </source>
</evidence>
<dbReference type="AlphaFoldDB" id="A0A6J5WHY8"/>
<proteinExistence type="predicted"/>
<sequence>MELGGLKKEGGAAGTKRKNKHIRRFWAIVTSIIINKVRNLSMARLRSKTSKDAFNIQYNQLGVQEKSRWVHKSCQ</sequence>
<reference evidence="2" key="1">
    <citation type="journal article" date="2020" name="Genome Biol.">
        <title>Gamete binning: chromosome-level and haplotype-resolved genome assembly enabled by high-throughput single-cell sequencing of gamete genomes.</title>
        <authorList>
            <person name="Campoy J.A."/>
            <person name="Sun H."/>
            <person name="Goel M."/>
            <person name="Jiao W.-B."/>
            <person name="Folz-Donahue K."/>
            <person name="Wang N."/>
            <person name="Rubio M."/>
            <person name="Liu C."/>
            <person name="Kukat C."/>
            <person name="Ruiz D."/>
            <person name="Huettel B."/>
            <person name="Schneeberger K."/>
        </authorList>
    </citation>
    <scope>NUCLEOTIDE SEQUENCE [LARGE SCALE GENOMIC DNA]</scope>
    <source>
        <strain evidence="2">cv. Rojo Pasion</strain>
    </source>
</reference>
<dbReference type="EMBL" id="CAEKKB010000002">
    <property type="protein sequence ID" value="CAB4298984.1"/>
    <property type="molecule type" value="Genomic_DNA"/>
</dbReference>
<gene>
    <name evidence="1" type="ORF">ORAREDHAP_LOCUS12060</name>
</gene>